<evidence type="ECO:0000313" key="2">
    <source>
        <dbReference type="EMBL" id="BAP56762.1"/>
    </source>
</evidence>
<dbReference type="STRING" id="40754.THII_2465"/>
<dbReference type="PANTHER" id="PTHR33734">
    <property type="entry name" value="LYSM DOMAIN-CONTAINING GPI-ANCHORED PROTEIN 2"/>
    <property type="match status" value="1"/>
</dbReference>
<dbReference type="Gene3D" id="3.10.350.10">
    <property type="entry name" value="LysM domain"/>
    <property type="match status" value="1"/>
</dbReference>
<keyword evidence="3" id="KW-1185">Reference proteome</keyword>
<dbReference type="SUPFAM" id="SSF54106">
    <property type="entry name" value="LysM domain"/>
    <property type="match status" value="1"/>
</dbReference>
<dbReference type="HOGENOM" id="CLU_077365_0_0_6"/>
<dbReference type="PROSITE" id="PS51782">
    <property type="entry name" value="LYSM"/>
    <property type="match status" value="1"/>
</dbReference>
<dbReference type="OrthoDB" id="7282926at2"/>
<dbReference type="CDD" id="cd00118">
    <property type="entry name" value="LysM"/>
    <property type="match status" value="1"/>
</dbReference>
<evidence type="ECO:0000313" key="3">
    <source>
        <dbReference type="Proteomes" id="UP000031623"/>
    </source>
</evidence>
<organism evidence="2 3">
    <name type="scientific">Thioploca ingrica</name>
    <dbReference type="NCBI Taxonomy" id="40754"/>
    <lineage>
        <taxon>Bacteria</taxon>
        <taxon>Pseudomonadati</taxon>
        <taxon>Pseudomonadota</taxon>
        <taxon>Gammaproteobacteria</taxon>
        <taxon>Thiotrichales</taxon>
        <taxon>Thiotrichaceae</taxon>
        <taxon>Thioploca</taxon>
    </lineage>
</organism>
<dbReference type="KEGG" id="tig:THII_2465"/>
<dbReference type="Pfam" id="PF01476">
    <property type="entry name" value="LysM"/>
    <property type="match status" value="1"/>
</dbReference>
<dbReference type="GO" id="GO:0008932">
    <property type="term" value="F:lytic endotransglycosylase activity"/>
    <property type="evidence" value="ECO:0007669"/>
    <property type="project" value="TreeGrafter"/>
</dbReference>
<dbReference type="AlphaFoldDB" id="A0A090ALQ4"/>
<sequence length="235" mass="27011">MAISQKWQNTVNQGMTDGRWDEYDDLIKKEVDTYNNRLVTTPNFARINWLYIKAILWTESGGPDNPSWKTQPMQIGNPGDPAYRVLQQGKEGANKIMDSNLPNQLTNINDPKINIKASIAYLFTRMAKLKNESILDDRDQNIYQYEVKRGDTLESIAKKNGTTIDELKSYNNLVSDNISPAQILKYRKAKIDLIIADWRNFNVIVIAQRYNGGGDPSYSDKLKYLLDKVFPNLKR</sequence>
<reference evidence="2 3" key="1">
    <citation type="journal article" date="2014" name="ISME J.">
        <title>Ecophysiology of Thioploca ingrica as revealed by the complete genome sequence supplemented with proteomic evidence.</title>
        <authorList>
            <person name="Kojima H."/>
            <person name="Ogura Y."/>
            <person name="Yamamoto N."/>
            <person name="Togashi T."/>
            <person name="Mori H."/>
            <person name="Watanabe T."/>
            <person name="Nemoto F."/>
            <person name="Kurokawa K."/>
            <person name="Hayashi T."/>
            <person name="Fukui M."/>
        </authorList>
    </citation>
    <scope>NUCLEOTIDE SEQUENCE [LARGE SCALE GENOMIC DNA]</scope>
</reference>
<gene>
    <name evidence="2" type="ORF">THII_2465</name>
</gene>
<name>A0A090ALQ4_9GAMM</name>
<evidence type="ECO:0000259" key="1">
    <source>
        <dbReference type="PROSITE" id="PS51782"/>
    </source>
</evidence>
<dbReference type="EMBL" id="AP014633">
    <property type="protein sequence ID" value="BAP56762.1"/>
    <property type="molecule type" value="Genomic_DNA"/>
</dbReference>
<dbReference type="InterPro" id="IPR036779">
    <property type="entry name" value="LysM_dom_sf"/>
</dbReference>
<dbReference type="PANTHER" id="PTHR33734:SF22">
    <property type="entry name" value="MEMBRANE-BOUND LYTIC MUREIN TRANSGLYCOSYLASE D"/>
    <property type="match status" value="1"/>
</dbReference>
<dbReference type="Proteomes" id="UP000031623">
    <property type="component" value="Chromosome"/>
</dbReference>
<protein>
    <submittedName>
        <fullName evidence="2">Peptidoglycan-binding lysin domain protein</fullName>
    </submittedName>
</protein>
<dbReference type="SMART" id="SM00257">
    <property type="entry name" value="LysM"/>
    <property type="match status" value="1"/>
</dbReference>
<feature type="domain" description="LysM" evidence="1">
    <location>
        <begin position="143"/>
        <end position="186"/>
    </location>
</feature>
<proteinExistence type="predicted"/>
<accession>A0A090ALQ4</accession>
<dbReference type="InterPro" id="IPR018392">
    <property type="entry name" value="LysM"/>
</dbReference>